<feature type="compositionally biased region" description="Polar residues" evidence="1">
    <location>
        <begin position="1863"/>
        <end position="1876"/>
    </location>
</feature>
<feature type="compositionally biased region" description="Acidic residues" evidence="1">
    <location>
        <begin position="916"/>
        <end position="927"/>
    </location>
</feature>
<feature type="compositionally biased region" description="Pro residues" evidence="1">
    <location>
        <begin position="2038"/>
        <end position="2047"/>
    </location>
</feature>
<feature type="compositionally biased region" description="Basic and acidic residues" evidence="1">
    <location>
        <begin position="930"/>
        <end position="940"/>
    </location>
</feature>
<feature type="compositionally biased region" description="Acidic residues" evidence="1">
    <location>
        <begin position="1644"/>
        <end position="1653"/>
    </location>
</feature>
<feature type="compositionally biased region" description="Polar residues" evidence="1">
    <location>
        <begin position="2349"/>
        <end position="2359"/>
    </location>
</feature>
<feature type="compositionally biased region" description="Pro residues" evidence="1">
    <location>
        <begin position="1984"/>
        <end position="1994"/>
    </location>
</feature>
<feature type="compositionally biased region" description="Basic and acidic residues" evidence="1">
    <location>
        <begin position="2482"/>
        <end position="2497"/>
    </location>
</feature>
<feature type="compositionally biased region" description="Basic and acidic residues" evidence="1">
    <location>
        <begin position="763"/>
        <end position="774"/>
    </location>
</feature>
<feature type="compositionally biased region" description="Basic and acidic residues" evidence="1">
    <location>
        <begin position="2064"/>
        <end position="2073"/>
    </location>
</feature>
<reference evidence="2 3" key="1">
    <citation type="submission" date="2016-09" db="EMBL/GenBank/DDBJ databases">
        <authorList>
            <person name="Capua I."/>
            <person name="De Benedictis P."/>
            <person name="Joannis T."/>
            <person name="Lombin L.H."/>
            <person name="Cattoli G."/>
        </authorList>
    </citation>
    <scope>NUCLEOTIDE SEQUENCE [LARGE SCALE GENOMIC DNA]</scope>
    <source>
        <strain evidence="2 3">IMI 309357</strain>
    </source>
</reference>
<comment type="caution">
    <text evidence="2">The sequence shown here is derived from an EMBL/GenBank/DDBJ whole genome shotgun (WGS) entry which is preliminary data.</text>
</comment>
<feature type="compositionally biased region" description="Basic and acidic residues" evidence="1">
    <location>
        <begin position="1011"/>
        <end position="1040"/>
    </location>
</feature>
<feature type="compositionally biased region" description="Acidic residues" evidence="1">
    <location>
        <begin position="1041"/>
        <end position="1056"/>
    </location>
</feature>
<feature type="compositionally biased region" description="Acidic residues" evidence="1">
    <location>
        <begin position="2111"/>
        <end position="2122"/>
    </location>
</feature>
<name>A0A1G4BP37_9PEZI</name>
<dbReference type="STRING" id="1209926.A0A1G4BP37"/>
<feature type="compositionally biased region" description="Basic and acidic residues" evidence="1">
    <location>
        <begin position="65"/>
        <end position="110"/>
    </location>
</feature>
<feature type="region of interest" description="Disordered" evidence="1">
    <location>
        <begin position="65"/>
        <end position="125"/>
    </location>
</feature>
<feature type="compositionally biased region" description="Basic and acidic residues" evidence="1">
    <location>
        <begin position="2736"/>
        <end position="2759"/>
    </location>
</feature>
<feature type="compositionally biased region" description="Polar residues" evidence="1">
    <location>
        <begin position="2633"/>
        <end position="2643"/>
    </location>
</feature>
<feature type="compositionally biased region" description="Acidic residues" evidence="1">
    <location>
        <begin position="1954"/>
        <end position="1967"/>
    </location>
</feature>
<feature type="compositionally biased region" description="Low complexity" evidence="1">
    <location>
        <begin position="1944"/>
        <end position="1953"/>
    </location>
</feature>
<feature type="region of interest" description="Disordered" evidence="1">
    <location>
        <begin position="2449"/>
        <end position="2835"/>
    </location>
</feature>
<feature type="compositionally biased region" description="Polar residues" evidence="1">
    <location>
        <begin position="2079"/>
        <end position="2088"/>
    </location>
</feature>
<feature type="compositionally biased region" description="Low complexity" evidence="1">
    <location>
        <begin position="229"/>
        <end position="241"/>
    </location>
</feature>
<feature type="region of interest" description="Disordered" evidence="1">
    <location>
        <begin position="1432"/>
        <end position="1655"/>
    </location>
</feature>
<evidence type="ECO:0000256" key="1">
    <source>
        <dbReference type="SAM" id="MobiDB-lite"/>
    </source>
</evidence>
<feature type="compositionally biased region" description="Basic and acidic residues" evidence="1">
    <location>
        <begin position="264"/>
        <end position="282"/>
    </location>
</feature>
<feature type="compositionally biased region" description="Acidic residues" evidence="1">
    <location>
        <begin position="502"/>
        <end position="533"/>
    </location>
</feature>
<feature type="compositionally biased region" description="Low complexity" evidence="1">
    <location>
        <begin position="374"/>
        <end position="391"/>
    </location>
</feature>
<feature type="compositionally biased region" description="Acidic residues" evidence="1">
    <location>
        <begin position="343"/>
        <end position="353"/>
    </location>
</feature>
<proteinExistence type="predicted"/>
<sequence>MTVKMDVATLVAQMNEALASIHSTIEGLSTSAAESDSKLDELEQKRDMTLAELKTTYEKEREELAAAHQKELEDIAEQRRKEDEEREARRRREDEELAARKAKEDEEKQGSFDTTTRNVEDEMDNLMDTVEEETAKTISEGEAKLAELEAKRTELNRMIEEQMKAAVPPVPTRKRARTSRRSGAVPSAEPSPLPPVDALAEPTGDKSVDEGKPAENGGAPEEKAEEAAPELPAEPADEVPAGAAAEEDKAPEGDNSQPQPEEPVAEKSMEEATSTEEAHPAEEAAAAAAAPEAESEEDPKDEAIVEAPAPEEAPEPEIKEDAKEEPAESAAAPDENQERALAESEETPAEASDEVQHASADEDKHDAVEVRGLAVETPESAPVEEAPAIEEPSAEEPATRELSTDEQTSDQGNAAPAPEELGDEPFTKEAPAAEEAPVAEDAPTEDTLTANEPATDPIVEEPAAPEESPAEEVPVDERSVAEAPTEESTAAEEIPAVKEVSVDDDQPPAEASIEEPSQEEAAFDEAPAEEPNVEELPHEEQPAPEAPEDDVSKEEPVNEEAPAEEIPAEEGLSEEASTPVEETKTPEESVLADTEPVATEADVPGQDETFIEPIQATEEAEESLEAEAIPAEATSHELAPIASEDAAQPEEDTTEDATPSDAAPDPSPQSVEDDTQKLENEETGDTGTEEVSGERSLPEFSMNAVDDEPTAEATPVVDNSDEVEEQIQPEAAQADGYVAPDSTEDQNVTDVGPKAVDEDADQEVPKSQEEDVPRQAEMVAPEENQAAGETAQGEPVSQKEVDVAEDSTAPAEDVTTELIESDEEIPEDTPEIEAIKDLEAPLDPAASVQQDAHIQDEVAAAHTEASDDIPVQVEIPAPENSAIEDEVPAADETTSRDEVPGSEEIESEQTTSSEETPVEEVSPEEIPVEAVHHAEDKPVADDGTPPSVAVEPAVGEQVAGEDLAEVAPPSDSETAEDVTLVEEADAPTSSDQAVPEAALAEDQPITESEEPDRAAIKEDEDIAHAAPEDDATKETVKAEEESPGEEPSIDAPDTEEFEFHDASEAQAEDTAQVPDAEITAANEIDEPAVSPIDDDIQAQHDSDEAEAEVSDASPTTQEEEPVPNTASKELDDGDSEHGDASHPPQEQLAGAFNGTVENDSAAGSFEAPTEAPAEPVLMEHVAADDDEVQTTETEGHIEDEKVEVDSTPAEHDTEEEPTAAPADESLAIDVDESDVGDDYGHTAMSQPSAAEANKEDAEDNEDVPSSAEEEAPQTDVPETAEDDATAKAGEAAHTLEEPESPPAEALEVNQFEDYQGKHDDEDGAMKVSPSHDISVENETTQHDLDHGEFEVVHALHDDAGFDEADQSRGPDLSAITEHTEPATSTAGDTSGLASKTEDEFHPETLSQNIPEITDAAVESSYMTEPTGMAIEDSYDHDQQPESFTPSASFVDDHFGTRQVHFNEEEDDDHSSPVLSVRDEDSDGDEPVETSYNPFARARSGSIAHAQPTFHSQDIPYNPFALQTVVEEEPLHETTNPFARSPGRGPQEDSTNPFARNATSGADFLRSASALGNNQSSSPEETFPRSPSAQGNRRDSVSSNNPFARSTTPVDRSFSPALSTPGRQRAPSNPFARSTTPQESYPLAEESDSEDEEAMMAAESTYKNLFPVNQSPEVVNDGFASAAQSIERRQPTPQVPETMYSNPFARSSASDHSFLPTESTLGQAQSEATYNNPFGARSSIIGGDVDESIFDQGYPSVIAGHEHDGEGVMDPAAQLFTQENSPLSARHLAPVTLDSIQERYNSELEDMDSDSEEPESLTTSQQLPAAQQRAPPPLPSIAERSRQGFDDGSSEEEDEWDTRAPQPSHINSLLTSSQYRSSPPPPPPPRITSSQGHYAQDAEDSSEDDGDIFHAQSPAQTNPLSSSQYRATPPPPPPPRAPSSQGHYAQQQQQQQAEDSSEEEQADWDDAFEPAQLSKLPTSQFETTPPRPPPIPPPRASSSLSQSHYPVEDSDEEDQGVSPSAAAQSNLPSALSPSGYRATPPPPPPPRAPSSQGFYHQEQADSSEDEHPFSHDIARPGQFPISSSSSQFRATPPPPPPPRVPSSQGQYRQEIEDSSDEEEEDAWDSNAARPGQMPNLSTSQYRATPPPPPPPRAPSALDRHRQEFEDSDTEENEEAWEANRYGQTTSMMGASNLMGNNPMGVDPMRSASPLGASPMRAASPEAPSYLASTSPMRSASPTAHSNLMESAFRGSIPATSSQDLQSHQREEGGEESDDSWENIGKRGGETSPVEAKFTTAPTPQLRVDSYEQQWPNASNDQISTASTYLQPAGPGDFTDTDSQEYFTPLASAGFSASSQDTQGAMVSPQHPESLGNKDLYDQTYNRGAGSSPYGQAHETSLAEELAQHDDSDDDGEYDHSEAPAFLTQIGTAQQQQQQQQQSLNEPVLTQVIDSFNSDEDDGPKTAVMQPDEHPTQYASSRFGASTWRDELHSPTKLGDTRHSRPGSFLGEEVQKPLHQEANAGYSSPLRSAYEPDAQVEGSYGGQEAQLYGQEAYTQQPAETYPQDPNAQQQYGQLQYGQEQYEAQPYGQATSWQPEVKVSEVHAEEEHEQSTPQMAPQQSEQAPDISPLALRQEESPATPSSQGTPSRGLAFSRHNPDRPQTPPTMEAEGDIDPELMVPRDVTNVPWHARNDSVPHSMRSQSTLDSVASSPIHSALHADKHEPVIRDSWPASVHHLTRPRNDSSLTDRDEYDPFRDGDDGSKARGPSGSVGSSSDSPPRNTTSNNSPGSLISRMRGIFENSQSKQEPVSPVRSRPVSGVFHPVRRTKPGGEDDDRGYERKAGFLNEAEDEVDEQSALLRSSAGGVVRVKRDAAYDDEGDELDRRPTRRKYRKDASGLRVPVPWTQHDEEESGPVEPSGESVFRLAWLFVEGWRQKLRKAGDLVERTRWEWELDGTAAVCTHSRASSLTFGMVIADARLRVPDELGRSSKKKKKHRKSVHWA</sequence>
<feature type="compositionally biased region" description="Polar residues" evidence="1">
    <location>
        <begin position="2180"/>
        <end position="2194"/>
    </location>
</feature>
<feature type="region of interest" description="Disordered" evidence="1">
    <location>
        <begin position="1683"/>
        <end position="1713"/>
    </location>
</feature>
<keyword evidence="3" id="KW-1185">Reference proteome</keyword>
<feature type="compositionally biased region" description="Low complexity" evidence="1">
    <location>
        <begin position="428"/>
        <end position="441"/>
    </location>
</feature>
<feature type="compositionally biased region" description="Pro residues" evidence="1">
    <location>
        <begin position="1927"/>
        <end position="1936"/>
    </location>
</feature>
<feature type="region of interest" description="Disordered" evidence="1">
    <location>
        <begin position="1359"/>
        <end position="1412"/>
    </location>
</feature>
<dbReference type="RefSeq" id="XP_022480184.1">
    <property type="nucleotide sequence ID" value="XM_022613458.1"/>
</dbReference>
<feature type="region of interest" description="Disordered" evidence="1">
    <location>
        <begin position="156"/>
        <end position="828"/>
    </location>
</feature>
<evidence type="ECO:0000313" key="3">
    <source>
        <dbReference type="Proteomes" id="UP000176998"/>
    </source>
</evidence>
<gene>
    <name evidence="2" type="ORF">CORC01_01804</name>
</gene>
<feature type="compositionally biased region" description="Polar residues" evidence="1">
    <location>
        <begin position="2016"/>
        <end position="2031"/>
    </location>
</feature>
<feature type="compositionally biased region" description="Polar residues" evidence="1">
    <location>
        <begin position="2550"/>
        <end position="2564"/>
    </location>
</feature>
<feature type="compositionally biased region" description="Basic and acidic residues" evidence="1">
    <location>
        <begin position="203"/>
        <end position="213"/>
    </location>
</feature>
<feature type="compositionally biased region" description="Acidic residues" evidence="1">
    <location>
        <begin position="1896"/>
        <end position="1905"/>
    </location>
</feature>
<feature type="compositionally biased region" description="Low complexity" evidence="1">
    <location>
        <begin position="656"/>
        <end position="670"/>
    </location>
</feature>
<feature type="compositionally biased region" description="Polar residues" evidence="1">
    <location>
        <begin position="1912"/>
        <end position="1925"/>
    </location>
</feature>
<feature type="compositionally biased region" description="Acidic residues" evidence="1">
    <location>
        <begin position="2164"/>
        <end position="2175"/>
    </location>
</feature>
<dbReference type="GeneID" id="34554968"/>
<protein>
    <submittedName>
        <fullName evidence="2">Uncharacterized protein</fullName>
    </submittedName>
</protein>
<feature type="compositionally biased region" description="Low complexity" evidence="1">
    <location>
        <begin position="2804"/>
        <end position="2814"/>
    </location>
</feature>
<feature type="compositionally biased region" description="Acidic residues" evidence="1">
    <location>
        <begin position="1802"/>
        <end position="1814"/>
    </location>
</feature>
<feature type="compositionally biased region" description="Polar residues" evidence="1">
    <location>
        <begin position="2695"/>
        <end position="2709"/>
    </location>
</feature>
<feature type="compositionally biased region" description="Basic and acidic residues" evidence="1">
    <location>
        <begin position="2595"/>
        <end position="2607"/>
    </location>
</feature>
<feature type="compositionally biased region" description="Basic and acidic residues" evidence="1">
    <location>
        <begin position="316"/>
        <end position="326"/>
    </location>
</feature>
<feature type="compositionally biased region" description="Acidic residues" evidence="1">
    <location>
        <begin position="973"/>
        <end position="985"/>
    </location>
</feature>
<organism evidence="2 3">
    <name type="scientific">Colletotrichum orchidophilum</name>
    <dbReference type="NCBI Taxonomy" id="1209926"/>
    <lineage>
        <taxon>Eukaryota</taxon>
        <taxon>Fungi</taxon>
        <taxon>Dikarya</taxon>
        <taxon>Ascomycota</taxon>
        <taxon>Pezizomycotina</taxon>
        <taxon>Sordariomycetes</taxon>
        <taxon>Hypocreomycetidae</taxon>
        <taxon>Glomerellales</taxon>
        <taxon>Glomerellaceae</taxon>
        <taxon>Colletotrichum</taxon>
    </lineage>
</organism>
<feature type="compositionally biased region" description="Polar residues" evidence="1">
    <location>
        <begin position="1569"/>
        <end position="1621"/>
    </location>
</feature>
<dbReference type="OrthoDB" id="4849666at2759"/>
<feature type="compositionally biased region" description="Basic and acidic residues" evidence="1">
    <location>
        <begin position="1314"/>
        <end position="1324"/>
    </location>
</feature>
<feature type="compositionally biased region" description="Acidic residues" evidence="1">
    <location>
        <begin position="819"/>
        <end position="828"/>
    </location>
</feature>
<feature type="compositionally biased region" description="Polar residues" evidence="1">
    <location>
        <begin position="2225"/>
        <end position="2243"/>
    </location>
</feature>
<accession>A0A1G4BP37</accession>
<feature type="compositionally biased region" description="Acidic residues" evidence="1">
    <location>
        <begin position="1256"/>
        <end position="1283"/>
    </location>
</feature>
<feature type="compositionally biased region" description="Polar residues" evidence="1">
    <location>
        <begin position="1381"/>
        <end position="1393"/>
    </location>
</feature>
<feature type="compositionally biased region" description="Polar residues" evidence="1">
    <location>
        <begin position="2776"/>
        <end position="2786"/>
    </location>
</feature>
<feature type="compositionally biased region" description="Basic and acidic residues" evidence="1">
    <location>
        <begin position="354"/>
        <end position="369"/>
    </location>
</feature>
<evidence type="ECO:0000313" key="2">
    <source>
        <dbReference type="EMBL" id="OHF03046.1"/>
    </source>
</evidence>
<dbReference type="EMBL" id="MJBS01000009">
    <property type="protein sequence ID" value="OHF03046.1"/>
    <property type="molecule type" value="Genomic_DNA"/>
</dbReference>
<feature type="compositionally biased region" description="Low complexity" evidence="1">
    <location>
        <begin position="2565"/>
        <end position="2582"/>
    </location>
</feature>
<feature type="compositionally biased region" description="Polar residues" evidence="1">
    <location>
        <begin position="2305"/>
        <end position="2324"/>
    </location>
</feature>
<feature type="compositionally biased region" description="Pro residues" evidence="1">
    <location>
        <begin position="2090"/>
        <end position="2099"/>
    </location>
</feature>
<feature type="region of interest" description="Disordered" evidence="1">
    <location>
        <begin position="875"/>
        <end position="1343"/>
    </location>
</feature>
<feature type="region of interest" description="Disordered" evidence="1">
    <location>
        <begin position="1793"/>
        <end position="2419"/>
    </location>
</feature>
<feature type="compositionally biased region" description="Low complexity" evidence="1">
    <location>
        <begin position="283"/>
        <end position="292"/>
    </location>
</feature>
<feature type="region of interest" description="Disordered" evidence="1">
    <location>
        <begin position="1752"/>
        <end position="1780"/>
    </location>
</feature>
<feature type="compositionally biased region" description="Polar residues" evidence="1">
    <location>
        <begin position="2608"/>
        <end position="2619"/>
    </location>
</feature>
<feature type="compositionally biased region" description="Polar residues" evidence="1">
    <location>
        <begin position="1547"/>
        <end position="1559"/>
    </location>
</feature>
<feature type="compositionally biased region" description="Low complexity" evidence="1">
    <location>
        <begin position="2762"/>
        <end position="2775"/>
    </location>
</feature>
<feature type="compositionally biased region" description="Acidic residues" evidence="1">
    <location>
        <begin position="546"/>
        <end position="573"/>
    </location>
</feature>
<feature type="compositionally biased region" description="Low complexity" evidence="1">
    <location>
        <begin position="481"/>
        <end position="494"/>
    </location>
</feature>
<feature type="compositionally biased region" description="Pro residues" evidence="1">
    <location>
        <begin position="2143"/>
        <end position="2152"/>
    </location>
</feature>
<dbReference type="Proteomes" id="UP000176998">
    <property type="component" value="Unassembled WGS sequence"/>
</dbReference>
<feature type="compositionally biased region" description="Polar residues" evidence="1">
    <location>
        <begin position="1698"/>
        <end position="1713"/>
    </location>
</feature>
<feature type="compositionally biased region" description="Basic and acidic residues" evidence="1">
    <location>
        <begin position="2713"/>
        <end position="2722"/>
    </location>
</feature>